<feature type="compositionally biased region" description="Basic and acidic residues" evidence="10">
    <location>
        <begin position="92"/>
        <end position="103"/>
    </location>
</feature>
<evidence type="ECO:0000259" key="11">
    <source>
        <dbReference type="PROSITE" id="PS50016"/>
    </source>
</evidence>
<feature type="region of interest" description="Disordered" evidence="10">
    <location>
        <begin position="1"/>
        <end position="129"/>
    </location>
</feature>
<feature type="compositionally biased region" description="Pro residues" evidence="10">
    <location>
        <begin position="485"/>
        <end position="494"/>
    </location>
</feature>
<evidence type="ECO:0000256" key="2">
    <source>
        <dbReference type="ARBA" id="ARBA00022723"/>
    </source>
</evidence>
<dbReference type="OrthoDB" id="787137at2759"/>
<evidence type="ECO:0000256" key="9">
    <source>
        <dbReference type="PROSITE-ProRule" id="PRU00175"/>
    </source>
</evidence>
<keyword evidence="8" id="KW-0539">Nucleus</keyword>
<keyword evidence="5" id="KW-0862">Zinc</keyword>
<dbReference type="Pfam" id="PF08624">
    <property type="entry name" value="CRC_subunit"/>
    <property type="match status" value="1"/>
</dbReference>
<comment type="caution">
    <text evidence="13">The sequence shown here is derived from an EMBL/GenBank/DDBJ whole genome shotgun (WGS) entry which is preliminary data.</text>
</comment>
<evidence type="ECO:0000256" key="7">
    <source>
        <dbReference type="ARBA" id="ARBA00023163"/>
    </source>
</evidence>
<evidence type="ECO:0000256" key="3">
    <source>
        <dbReference type="ARBA" id="ARBA00022737"/>
    </source>
</evidence>
<dbReference type="Gene3D" id="3.30.40.10">
    <property type="entry name" value="Zinc/RING finger domain, C3HC4 (zinc finger)"/>
    <property type="match status" value="2"/>
</dbReference>
<evidence type="ECO:0000256" key="4">
    <source>
        <dbReference type="ARBA" id="ARBA00022771"/>
    </source>
</evidence>
<dbReference type="PANTHER" id="PTHR45888">
    <property type="entry name" value="HL01030P-RELATED"/>
    <property type="match status" value="1"/>
</dbReference>
<dbReference type="InterPro" id="IPR013933">
    <property type="entry name" value="CRC_Rsc7/Swp82"/>
</dbReference>
<keyword evidence="14" id="KW-1185">Reference proteome</keyword>
<feature type="compositionally biased region" description="Basic residues" evidence="10">
    <location>
        <begin position="71"/>
        <end position="82"/>
    </location>
</feature>
<evidence type="ECO:0000313" key="14">
    <source>
        <dbReference type="Proteomes" id="UP000027586"/>
    </source>
</evidence>
<comment type="subcellular location">
    <subcellularLocation>
        <location evidence="1">Nucleus</location>
    </subcellularLocation>
</comment>
<dbReference type="PROSITE" id="PS50089">
    <property type="entry name" value="ZF_RING_2"/>
    <property type="match status" value="1"/>
</dbReference>
<protein>
    <submittedName>
        <fullName evidence="13">Chromatin structure-remodeling complex proteinrsc7</fullName>
    </submittedName>
</protein>
<proteinExistence type="predicted"/>
<gene>
    <name evidence="13" type="ORF">LCOR_02896.1</name>
</gene>
<evidence type="ECO:0000256" key="5">
    <source>
        <dbReference type="ARBA" id="ARBA00022833"/>
    </source>
</evidence>
<dbReference type="InterPro" id="IPR001841">
    <property type="entry name" value="Znf_RING"/>
</dbReference>
<feature type="domain" description="RING-type" evidence="12">
    <location>
        <begin position="749"/>
        <end position="808"/>
    </location>
</feature>
<evidence type="ECO:0000256" key="8">
    <source>
        <dbReference type="ARBA" id="ARBA00023242"/>
    </source>
</evidence>
<keyword evidence="4 9" id="KW-0863">Zinc-finger</keyword>
<feature type="compositionally biased region" description="Basic residues" evidence="10">
    <location>
        <begin position="28"/>
        <end position="43"/>
    </location>
</feature>
<dbReference type="SMART" id="SM00249">
    <property type="entry name" value="PHD"/>
    <property type="match status" value="3"/>
</dbReference>
<keyword evidence="3" id="KW-0677">Repeat</keyword>
<feature type="domain" description="PHD-type" evidence="11">
    <location>
        <begin position="652"/>
        <end position="702"/>
    </location>
</feature>
<evidence type="ECO:0000256" key="6">
    <source>
        <dbReference type="ARBA" id="ARBA00023015"/>
    </source>
</evidence>
<dbReference type="Pfam" id="PF00628">
    <property type="entry name" value="PHD"/>
    <property type="match status" value="1"/>
</dbReference>
<keyword evidence="7" id="KW-0804">Transcription</keyword>
<evidence type="ECO:0000256" key="10">
    <source>
        <dbReference type="SAM" id="MobiDB-lite"/>
    </source>
</evidence>
<dbReference type="SUPFAM" id="SSF57903">
    <property type="entry name" value="FYVE/PHD zinc finger"/>
    <property type="match status" value="3"/>
</dbReference>
<reference evidence="13" key="1">
    <citation type="submission" date="2013-08" db="EMBL/GenBank/DDBJ databases">
        <title>Gene expansion shapes genome architecture in the human pathogen Lichtheimia corymbifera: an evolutionary genomics analysis in the ancient terrestrial Mucorales (Mucoromycotina).</title>
        <authorList>
            <person name="Schwartze V.U."/>
            <person name="Winter S."/>
            <person name="Shelest E."/>
            <person name="Marcet-Houben M."/>
            <person name="Horn F."/>
            <person name="Wehner S."/>
            <person name="Hoffmann K."/>
            <person name="Riege K."/>
            <person name="Sammeth M."/>
            <person name="Nowrousian M."/>
            <person name="Valiante V."/>
            <person name="Linde J."/>
            <person name="Jacobsen I.D."/>
            <person name="Marz M."/>
            <person name="Brakhage A.A."/>
            <person name="Gabaldon T."/>
            <person name="Bocker S."/>
            <person name="Voigt K."/>
        </authorList>
    </citation>
    <scope>NUCLEOTIDE SEQUENCE [LARGE SCALE GENOMIC DNA]</scope>
    <source>
        <strain evidence="13">FSU 9682</strain>
    </source>
</reference>
<dbReference type="GO" id="GO:0008270">
    <property type="term" value="F:zinc ion binding"/>
    <property type="evidence" value="ECO:0007669"/>
    <property type="project" value="UniProtKB-KW"/>
</dbReference>
<dbReference type="Proteomes" id="UP000027586">
    <property type="component" value="Unassembled WGS sequence"/>
</dbReference>
<dbReference type="InterPro" id="IPR019787">
    <property type="entry name" value="Znf_PHD-finger"/>
</dbReference>
<keyword evidence="6" id="KW-0805">Transcription regulation</keyword>
<sequence length="875" mass="98404">MGAALSLQSQPLYTCENMPGIRGAAGGGRRKRGRPPLRRHSGRHTTSDETADQEAQHASDDNTDHDDTRRTRSTRKRPRSGRRSATPANEDSETKRRKEEAIKQEQAAYESEKDEDGEQKVDKEGRLQGGREYKVPTFTLPTRGDQVFMFAMEPARLLNYRDSYLFFHKNPELERARLTEDERNWLVDQRLLVHWFRNRDVAVVSARSCYKRFGHRVVKKGRRIIDDYFEARAREEGIPEGEEEESESAAADGMTSRRALISRSIRSSDYSASTPITNSTWMHHAALAVRGFNAQLHERRAEKAGFYDIHTNIQQIAASTQPTHCNFECVDPSSKKEFSVSDLQFDEKPASSVVRGIGSDLLDYDIEKVLESVADHDDTRELVKARIDSLKVDLEPKAVDDDDKNYPIAVMDGQYQGSFPIHYTRFKQQDPKLAPPSALTSTAQSIIAQQHYFSQMYQIMNQSLASYNDQQQLHHHQQPMHHQPTPTPPPPPPQQQHTQTPPSAPIQPRPMMHHAQPSPPISSQPPSRQPILRVVPPVERRTCSVESCKQPVMFPGERCQLHASQTGTPPQHPIIQRGPPPATTYADNKCGECHYLSAPSEQLSKDGKDACDAFHMIKCAKCTRKYHPACVHLKTPRQVAAAESYPWACAECKICCVCKSAGDESKLMICDDCDRGWHTDCCNPPVEKVPEGSWLCPLCADCHGCDEHGSDKEYKHAVVPPTADRNKYPIYLATFCNKCHNNFEHDRYCPVCLRTFSEEEDNDDEDNEMVACDQCDHWIHTGCDETLTPERYQALCDDEDAKYLCPLCADSVKPIHQTTAATMALKSQAPPSGVTVGIVGGKVRTRGIVRYKDHKIAAPEINGTGIAEMPSLSSK</sequence>
<feature type="compositionally biased region" description="Basic and acidic residues" evidence="10">
    <location>
        <begin position="118"/>
        <end position="129"/>
    </location>
</feature>
<accession>A0A068RQL2</accession>
<evidence type="ECO:0000256" key="1">
    <source>
        <dbReference type="ARBA" id="ARBA00004123"/>
    </source>
</evidence>
<dbReference type="PANTHER" id="PTHR45888:SF4">
    <property type="entry name" value="PHD FINGER PROTEIN 10"/>
    <property type="match status" value="1"/>
</dbReference>
<feature type="domain" description="PHD-type" evidence="11">
    <location>
        <begin position="746"/>
        <end position="811"/>
    </location>
</feature>
<dbReference type="GO" id="GO:0005634">
    <property type="term" value="C:nucleus"/>
    <property type="evidence" value="ECO:0007669"/>
    <property type="project" value="UniProtKB-SubCell"/>
</dbReference>
<evidence type="ECO:0000259" key="12">
    <source>
        <dbReference type="PROSITE" id="PS50089"/>
    </source>
</evidence>
<name>A0A068RQL2_9FUNG</name>
<organism evidence="13 14">
    <name type="scientific">Lichtheimia corymbifera JMRC:FSU:9682</name>
    <dbReference type="NCBI Taxonomy" id="1263082"/>
    <lineage>
        <taxon>Eukaryota</taxon>
        <taxon>Fungi</taxon>
        <taxon>Fungi incertae sedis</taxon>
        <taxon>Mucoromycota</taxon>
        <taxon>Mucoromycotina</taxon>
        <taxon>Mucoromycetes</taxon>
        <taxon>Mucorales</taxon>
        <taxon>Lichtheimiaceae</taxon>
        <taxon>Lichtheimia</taxon>
    </lineage>
</organism>
<dbReference type="PROSITE" id="PS50016">
    <property type="entry name" value="ZF_PHD_2"/>
    <property type="match status" value="2"/>
</dbReference>
<feature type="compositionally biased region" description="Basic and acidic residues" evidence="10">
    <location>
        <begin position="54"/>
        <end position="70"/>
    </location>
</feature>
<dbReference type="EMBL" id="CBTN010000009">
    <property type="protein sequence ID" value="CDH51256.1"/>
    <property type="molecule type" value="Genomic_DNA"/>
</dbReference>
<dbReference type="VEuPathDB" id="FungiDB:LCOR_02896.1"/>
<dbReference type="STRING" id="1263082.A0A068RQL2"/>
<dbReference type="InterPro" id="IPR001965">
    <property type="entry name" value="Znf_PHD"/>
</dbReference>
<feature type="compositionally biased region" description="Polar residues" evidence="10">
    <location>
        <begin position="1"/>
        <end position="12"/>
    </location>
</feature>
<evidence type="ECO:0000313" key="13">
    <source>
        <dbReference type="EMBL" id="CDH51256.1"/>
    </source>
</evidence>
<dbReference type="InterPro" id="IPR013083">
    <property type="entry name" value="Znf_RING/FYVE/PHD"/>
</dbReference>
<dbReference type="SMART" id="SM00184">
    <property type="entry name" value="RING"/>
    <property type="match status" value="2"/>
</dbReference>
<keyword evidence="2" id="KW-0479">Metal-binding</keyword>
<feature type="region of interest" description="Disordered" evidence="10">
    <location>
        <begin position="469"/>
        <end position="529"/>
    </location>
</feature>
<dbReference type="InterPro" id="IPR011011">
    <property type="entry name" value="Znf_FYVE_PHD"/>
</dbReference>
<dbReference type="AlphaFoldDB" id="A0A068RQL2"/>